<dbReference type="Proteomes" id="UP000298493">
    <property type="component" value="Unassembled WGS sequence"/>
</dbReference>
<dbReference type="GO" id="GO:0008168">
    <property type="term" value="F:methyltransferase activity"/>
    <property type="evidence" value="ECO:0007669"/>
    <property type="project" value="UniProtKB-KW"/>
</dbReference>
<keyword evidence="2" id="KW-0489">Methyltransferase</keyword>
<evidence type="ECO:0000313" key="2">
    <source>
        <dbReference type="EMBL" id="TID27937.1"/>
    </source>
</evidence>
<gene>
    <name evidence="2" type="ORF">E6O75_ATG00704</name>
</gene>
<keyword evidence="1" id="KW-0732">Signal</keyword>
<reference evidence="2 3" key="1">
    <citation type="submission" date="2019-04" db="EMBL/GenBank/DDBJ databases">
        <title>High contiguity whole genome sequence and gene annotation resource for two Venturia nashicola isolates.</title>
        <authorList>
            <person name="Prokchorchik M."/>
            <person name="Won K."/>
            <person name="Lee Y."/>
            <person name="Choi E.D."/>
            <person name="Segonzac C."/>
            <person name="Sohn K.H."/>
        </authorList>
    </citation>
    <scope>NUCLEOTIDE SEQUENCE [LARGE SCALE GENOMIC DNA]</scope>
    <source>
        <strain evidence="2 3">PRI2</strain>
    </source>
</reference>
<dbReference type="OrthoDB" id="10369927at2759"/>
<protein>
    <submittedName>
        <fullName evidence="2">Ribosomal RNA small subunit methyltransferase</fullName>
    </submittedName>
</protein>
<dbReference type="EMBL" id="SNSC02000001">
    <property type="protein sequence ID" value="TID27937.1"/>
    <property type="molecule type" value="Genomic_DNA"/>
</dbReference>
<name>A0A4Z1PJ17_9PEZI</name>
<keyword evidence="3" id="KW-1185">Reference proteome</keyword>
<keyword evidence="2" id="KW-0808">Transferase</keyword>
<comment type="caution">
    <text evidence="2">The sequence shown here is derived from an EMBL/GenBank/DDBJ whole genome shotgun (WGS) entry which is preliminary data.</text>
</comment>
<feature type="signal peptide" evidence="1">
    <location>
        <begin position="1"/>
        <end position="19"/>
    </location>
</feature>
<dbReference type="GO" id="GO:0032259">
    <property type="term" value="P:methylation"/>
    <property type="evidence" value="ECO:0007669"/>
    <property type="project" value="UniProtKB-KW"/>
</dbReference>
<evidence type="ECO:0000256" key="1">
    <source>
        <dbReference type="SAM" id="SignalP"/>
    </source>
</evidence>
<evidence type="ECO:0000313" key="3">
    <source>
        <dbReference type="Proteomes" id="UP000298493"/>
    </source>
</evidence>
<sequence>MQFQTLITILPFLISLTNASPIEATALTTYATANADIADKVCFFGACIGGSQEGKSKCNVDQCLFAAAPTGSTCFKAVHKKKTDKYDKMQCGAVIMNMVGNSPQACSDCVGKLVDLVASVI</sequence>
<organism evidence="2 3">
    <name type="scientific">Venturia nashicola</name>
    <dbReference type="NCBI Taxonomy" id="86259"/>
    <lineage>
        <taxon>Eukaryota</taxon>
        <taxon>Fungi</taxon>
        <taxon>Dikarya</taxon>
        <taxon>Ascomycota</taxon>
        <taxon>Pezizomycotina</taxon>
        <taxon>Dothideomycetes</taxon>
        <taxon>Pleosporomycetidae</taxon>
        <taxon>Venturiales</taxon>
        <taxon>Venturiaceae</taxon>
        <taxon>Venturia</taxon>
    </lineage>
</organism>
<dbReference type="AlphaFoldDB" id="A0A4Z1PJ17"/>
<proteinExistence type="predicted"/>
<feature type="chain" id="PRO_5021190046" evidence="1">
    <location>
        <begin position="20"/>
        <end position="121"/>
    </location>
</feature>
<accession>A0A4Z1PJ17</accession>